<proteinExistence type="predicted"/>
<evidence type="ECO:0000256" key="8">
    <source>
        <dbReference type="SAM" id="SignalP"/>
    </source>
</evidence>
<dbReference type="GO" id="GO:0005506">
    <property type="term" value="F:iron ion binding"/>
    <property type="evidence" value="ECO:0007669"/>
    <property type="project" value="InterPro"/>
</dbReference>
<keyword evidence="8" id="KW-0732">Signal</keyword>
<evidence type="ECO:0000313" key="9">
    <source>
        <dbReference type="EMBL" id="MBB4284577.1"/>
    </source>
</evidence>
<reference evidence="9 10" key="1">
    <citation type="submission" date="2020-08" db="EMBL/GenBank/DDBJ databases">
        <title>Genome sequencing of Purple Non-Sulfur Bacteria from various extreme environments.</title>
        <authorList>
            <person name="Mayer M."/>
        </authorList>
    </citation>
    <scope>NUCLEOTIDE SEQUENCE [LARGE SCALE GENOMIC DNA]</scope>
    <source>
        <strain evidence="9 10">JA135</strain>
    </source>
</reference>
<organism evidence="9 10">
    <name type="scientific">Roseospira goensis</name>
    <dbReference type="NCBI Taxonomy" id="391922"/>
    <lineage>
        <taxon>Bacteria</taxon>
        <taxon>Pseudomonadati</taxon>
        <taxon>Pseudomonadota</taxon>
        <taxon>Alphaproteobacteria</taxon>
        <taxon>Rhodospirillales</taxon>
        <taxon>Rhodospirillaceae</taxon>
        <taxon>Roseospira</taxon>
    </lineage>
</organism>
<dbReference type="PIRSF" id="PIRSF000027">
    <property type="entry name" value="Cytc_c_prime"/>
    <property type="match status" value="1"/>
</dbReference>
<feature type="binding site" description="covalent" evidence="7">
    <location>
        <position position="143"/>
    </location>
    <ligand>
        <name>heme c</name>
        <dbReference type="ChEBI" id="CHEBI:61717"/>
    </ligand>
</feature>
<keyword evidence="1" id="KW-0813">Transport</keyword>
<dbReference type="GO" id="GO:0022900">
    <property type="term" value="P:electron transport chain"/>
    <property type="evidence" value="ECO:0007669"/>
    <property type="project" value="InterPro"/>
</dbReference>
<dbReference type="EMBL" id="JACIGI010000002">
    <property type="protein sequence ID" value="MBB4284577.1"/>
    <property type="molecule type" value="Genomic_DNA"/>
</dbReference>
<evidence type="ECO:0000256" key="7">
    <source>
        <dbReference type="PIRSR" id="PIRSR000027-2"/>
    </source>
</evidence>
<name>A0A7W6RXW6_9PROT</name>
<accession>A0A7W6RXW6</accession>
<dbReference type="PROSITE" id="PS51009">
    <property type="entry name" value="CYTCII"/>
    <property type="match status" value="1"/>
</dbReference>
<evidence type="ECO:0000256" key="1">
    <source>
        <dbReference type="ARBA" id="ARBA00022448"/>
    </source>
</evidence>
<protein>
    <submittedName>
        <fullName evidence="9">Cytochrome c556</fullName>
    </submittedName>
</protein>
<dbReference type="InterPro" id="IPR010980">
    <property type="entry name" value="Cyt_c/b562"/>
</dbReference>
<dbReference type="GO" id="GO:0009055">
    <property type="term" value="F:electron transfer activity"/>
    <property type="evidence" value="ECO:0007669"/>
    <property type="project" value="InterPro"/>
</dbReference>
<evidence type="ECO:0000256" key="2">
    <source>
        <dbReference type="ARBA" id="ARBA00022617"/>
    </source>
</evidence>
<dbReference type="InterPro" id="IPR002321">
    <property type="entry name" value="Cyt_c_II"/>
</dbReference>
<dbReference type="InterPro" id="IPR012127">
    <property type="entry name" value="Cyt_c_prime"/>
</dbReference>
<keyword evidence="3 6" id="KW-0479">Metal-binding</keyword>
<evidence type="ECO:0000256" key="6">
    <source>
        <dbReference type="PIRSR" id="PIRSR000027-1"/>
    </source>
</evidence>
<dbReference type="AlphaFoldDB" id="A0A7W6RXW6"/>
<sequence length="152" mass="15635">MRNLLTATAAALLVAGLGAQPAMAADDADAAVQHRKDVMTIAGASMGSLGCFMKGDCALDGKVLARLAKSIAFAGELSVPAFEVDTRDSMADTTALPAIWENWDTFEGGLNAMSAAADELAVAAADADPQAMGPLMQKLGGTCKDCHDNFRD</sequence>
<keyword evidence="4" id="KW-0249">Electron transport</keyword>
<dbReference type="Gene3D" id="1.20.120.10">
    <property type="entry name" value="Cytochrome c/b562"/>
    <property type="match status" value="1"/>
</dbReference>
<dbReference type="RefSeq" id="WP_184431061.1">
    <property type="nucleotide sequence ID" value="NZ_JACIGI010000002.1"/>
</dbReference>
<evidence type="ECO:0000256" key="5">
    <source>
        <dbReference type="ARBA" id="ARBA00023004"/>
    </source>
</evidence>
<evidence type="ECO:0000256" key="4">
    <source>
        <dbReference type="ARBA" id="ARBA00022982"/>
    </source>
</evidence>
<keyword evidence="10" id="KW-1185">Reference proteome</keyword>
<dbReference type="InterPro" id="IPR015984">
    <property type="entry name" value="Cyt_c_prime_subgr"/>
</dbReference>
<comment type="PTM">
    <text evidence="7">Binds 1 heme group per subunit.</text>
</comment>
<evidence type="ECO:0000313" key="10">
    <source>
        <dbReference type="Proteomes" id="UP000555728"/>
    </source>
</evidence>
<dbReference type="PRINTS" id="PR00608">
    <property type="entry name" value="CYTCHROMECII"/>
</dbReference>
<keyword evidence="2 7" id="KW-0349">Heme</keyword>
<keyword evidence="5 6" id="KW-0408">Iron</keyword>
<feature type="binding site" description="axial binding residue" evidence="6">
    <location>
        <position position="147"/>
    </location>
    <ligand>
        <name>heme c</name>
        <dbReference type="ChEBI" id="CHEBI:61717"/>
    </ligand>
    <ligandPart>
        <name>Fe</name>
        <dbReference type="ChEBI" id="CHEBI:18248"/>
    </ligandPart>
</feature>
<gene>
    <name evidence="9" type="ORF">GGD88_000284</name>
</gene>
<feature type="binding site" description="covalent" evidence="7">
    <location>
        <position position="146"/>
    </location>
    <ligand>
        <name>heme c</name>
        <dbReference type="ChEBI" id="CHEBI:61717"/>
    </ligand>
</feature>
<dbReference type="Proteomes" id="UP000555728">
    <property type="component" value="Unassembled WGS sequence"/>
</dbReference>
<dbReference type="GO" id="GO:0020037">
    <property type="term" value="F:heme binding"/>
    <property type="evidence" value="ECO:0007669"/>
    <property type="project" value="InterPro"/>
</dbReference>
<comment type="caution">
    <text evidence="9">The sequence shown here is derived from an EMBL/GenBank/DDBJ whole genome shotgun (WGS) entry which is preliminary data.</text>
</comment>
<feature type="signal peptide" evidence="8">
    <location>
        <begin position="1"/>
        <end position="24"/>
    </location>
</feature>
<dbReference type="Pfam" id="PF01322">
    <property type="entry name" value="Cytochrom_C_2"/>
    <property type="match status" value="1"/>
</dbReference>
<feature type="chain" id="PRO_5031361322" evidence="8">
    <location>
        <begin position="25"/>
        <end position="152"/>
    </location>
</feature>
<dbReference type="GO" id="GO:0042597">
    <property type="term" value="C:periplasmic space"/>
    <property type="evidence" value="ECO:0007669"/>
    <property type="project" value="InterPro"/>
</dbReference>
<dbReference type="SUPFAM" id="SSF47175">
    <property type="entry name" value="Cytochromes"/>
    <property type="match status" value="1"/>
</dbReference>
<evidence type="ECO:0000256" key="3">
    <source>
        <dbReference type="ARBA" id="ARBA00022723"/>
    </source>
</evidence>